<dbReference type="CDD" id="cd06433">
    <property type="entry name" value="GT_2_WfgS_like"/>
    <property type="match status" value="1"/>
</dbReference>
<evidence type="ECO:0000313" key="2">
    <source>
        <dbReference type="EMBL" id="TWI81404.1"/>
    </source>
</evidence>
<dbReference type="Gene3D" id="3.90.550.10">
    <property type="entry name" value="Spore Coat Polysaccharide Biosynthesis Protein SpsA, Chain A"/>
    <property type="match status" value="1"/>
</dbReference>
<feature type="domain" description="Glycosyltransferase 2-like" evidence="1">
    <location>
        <begin position="9"/>
        <end position="157"/>
    </location>
</feature>
<keyword evidence="3" id="KW-1185">Reference proteome</keyword>
<dbReference type="GO" id="GO:0016758">
    <property type="term" value="F:hexosyltransferase activity"/>
    <property type="evidence" value="ECO:0007669"/>
    <property type="project" value="UniProtKB-ARBA"/>
</dbReference>
<name>A0A562SK82_9BACT</name>
<dbReference type="EMBL" id="VLLE01000004">
    <property type="protein sequence ID" value="TWI81404.1"/>
    <property type="molecule type" value="Genomic_DNA"/>
</dbReference>
<dbReference type="PANTHER" id="PTHR22916">
    <property type="entry name" value="GLYCOSYLTRANSFERASE"/>
    <property type="match status" value="1"/>
</dbReference>
<proteinExistence type="predicted"/>
<dbReference type="PANTHER" id="PTHR22916:SF65">
    <property type="entry name" value="SLR1065 PROTEIN"/>
    <property type="match status" value="1"/>
</dbReference>
<keyword evidence="2" id="KW-0808">Transferase</keyword>
<protein>
    <submittedName>
        <fullName evidence="2">Glycosyltransferase involved in cell wall biosynthesis</fullName>
    </submittedName>
</protein>
<sequence>MANNFPKISIVTASYNQGQFIEETIQSVLYQNYPNLEYIIIDGGSTDNSVDIIKKYQQHFTYWVSEKDKGQANAINKGLQLCTGEIFNWLNSDDYLESGALHKIAAAFADEQVQMVAGKVRNFSTTEEEIIPNQRLSAKGLMCWEPGVKFVQPGVWMRRALIEQCGGIDEQFHYAFDWDLYIRYLYCFPNVKELDDLLVHFRLHENSKTQSLSERFTVEERKIIEKIYRLPAFKNIHAVCDYKIQKTKWTDFLSEVSKTDQSFLKKVIATVKRIGAFPRVGYTRQTAGALKAFWEGREI</sequence>
<reference evidence="2 3" key="1">
    <citation type="journal article" date="2015" name="Stand. Genomic Sci.">
        <title>Genomic Encyclopedia of Bacterial and Archaeal Type Strains, Phase III: the genomes of soil and plant-associated and newly described type strains.</title>
        <authorList>
            <person name="Whitman W.B."/>
            <person name="Woyke T."/>
            <person name="Klenk H.P."/>
            <person name="Zhou Y."/>
            <person name="Lilburn T.G."/>
            <person name="Beck B.J."/>
            <person name="De Vos P."/>
            <person name="Vandamme P."/>
            <person name="Eisen J.A."/>
            <person name="Garrity G."/>
            <person name="Hugenholtz P."/>
            <person name="Kyrpides N.C."/>
        </authorList>
    </citation>
    <scope>NUCLEOTIDE SEQUENCE [LARGE SCALE GENOMIC DNA]</scope>
    <source>
        <strain evidence="2 3">CGMCC 1.7271</strain>
    </source>
</reference>
<dbReference type="Pfam" id="PF00535">
    <property type="entry name" value="Glycos_transf_2"/>
    <property type="match status" value="1"/>
</dbReference>
<dbReference type="InterPro" id="IPR029044">
    <property type="entry name" value="Nucleotide-diphossugar_trans"/>
</dbReference>
<dbReference type="AlphaFoldDB" id="A0A562SK82"/>
<dbReference type="RefSeq" id="WP_144886602.1">
    <property type="nucleotide sequence ID" value="NZ_VLLE01000004.1"/>
</dbReference>
<dbReference type="Proteomes" id="UP000316167">
    <property type="component" value="Unassembled WGS sequence"/>
</dbReference>
<evidence type="ECO:0000313" key="3">
    <source>
        <dbReference type="Proteomes" id="UP000316167"/>
    </source>
</evidence>
<accession>A0A562SK82</accession>
<gene>
    <name evidence="2" type="ORF">IQ13_2422</name>
</gene>
<comment type="caution">
    <text evidence="2">The sequence shown here is derived from an EMBL/GenBank/DDBJ whole genome shotgun (WGS) entry which is preliminary data.</text>
</comment>
<dbReference type="SUPFAM" id="SSF53448">
    <property type="entry name" value="Nucleotide-diphospho-sugar transferases"/>
    <property type="match status" value="1"/>
</dbReference>
<dbReference type="InterPro" id="IPR001173">
    <property type="entry name" value="Glyco_trans_2-like"/>
</dbReference>
<dbReference type="OrthoDB" id="9788101at2"/>
<organism evidence="2 3">
    <name type="scientific">Lacibacter cauensis</name>
    <dbReference type="NCBI Taxonomy" id="510947"/>
    <lineage>
        <taxon>Bacteria</taxon>
        <taxon>Pseudomonadati</taxon>
        <taxon>Bacteroidota</taxon>
        <taxon>Chitinophagia</taxon>
        <taxon>Chitinophagales</taxon>
        <taxon>Chitinophagaceae</taxon>
        <taxon>Lacibacter</taxon>
    </lineage>
</organism>
<evidence type="ECO:0000259" key="1">
    <source>
        <dbReference type="Pfam" id="PF00535"/>
    </source>
</evidence>